<keyword evidence="2" id="KW-0812">Transmembrane</keyword>
<sequence length="804" mass="88597">MQEAETERTLFPIPKLKSIVAVFVGLFCIICFKKLIVFGRRWKNMIVNWGYRSLNVPSLWISDAFVQGNSSDPGSGSSVPTSTGLRNGNLFTRVPALRLPDAWPNFLLTWLCLNFDTMSSLIPSWTAAINEELAKLCTKDPVNGTKEGPISSTKQLHLKAIQKSSVPPRLSAIETSASGSTKELHFHCTFSSPEVMVEAVLTQPKALAEDDSSSTESYLVQMQQISCRVQIVCAALEGDYVLLSWKMVSPLLVQRLSLLTMDREPVSTLSPSDVRWIKDYLYLSIQTAVVRVILNPFYLTPVQQSFPAESLQRAKATEHQIRRSHEPSSRTARAAVGDAIRLRVIYAILLEPTELGPLDPLLQLPLRCEIRGNPNRLPLRSDISTDVTSETLLLSTDGVYLKPKTIPGDQLRPGKTFLNGRLQSTIASSYVAVWNQDAFVPTDKLTSDLLDVVLCTDATASLAPSTHLFGHAVLPLPTYGETPTKSQHVLLIDCHAGEPGDRWMPRTKMLGDVRAKFMLILHADLFASSRTVECQDDRGRVQATRAHPLEGAHHFASSPSPVNPLCQQPSTQGVKRWQSERKMPVNYSTPPVAQCTALSTEQLAQFMSAPTELWPLDGSSGVGLEQQPSTQRSRSRSFGDQIKGSRLTSNLSNEAGIRSSEHVASQSMASRQSPQSPDRPLNNLTSSLLGASTSSDPSQSSLFQVGDSSTPLKASSKRKLFSLRLFRGSRRHRPKVSRSEDFEHLKLEDSAEKLTSHEPAEFRASSHDRSKLRRLLGRRSSGSKHHPGASSVEPNSLLSAPRGF</sequence>
<feature type="region of interest" description="Disordered" evidence="1">
    <location>
        <begin position="617"/>
        <end position="714"/>
    </location>
</feature>
<evidence type="ECO:0000256" key="2">
    <source>
        <dbReference type="SAM" id="Phobius"/>
    </source>
</evidence>
<gene>
    <name evidence="3" type="ORF">CRM22_007908</name>
</gene>
<feature type="transmembrane region" description="Helical" evidence="2">
    <location>
        <begin position="18"/>
        <end position="36"/>
    </location>
</feature>
<dbReference type="EMBL" id="SJOL01007889">
    <property type="protein sequence ID" value="TGZ61605.1"/>
    <property type="molecule type" value="Genomic_DNA"/>
</dbReference>
<reference evidence="3 4" key="1">
    <citation type="journal article" date="2019" name="BMC Genomics">
        <title>New insights from Opisthorchis felineus genome: update on genomics of the epidemiologically important liver flukes.</title>
        <authorList>
            <person name="Ershov N.I."/>
            <person name="Mordvinov V.A."/>
            <person name="Prokhortchouk E.B."/>
            <person name="Pakharukova M.Y."/>
            <person name="Gunbin K.V."/>
            <person name="Ustyantsev K."/>
            <person name="Genaev M.A."/>
            <person name="Blinov A.G."/>
            <person name="Mazur A."/>
            <person name="Boulygina E."/>
            <person name="Tsygankova S."/>
            <person name="Khrameeva E."/>
            <person name="Chekanov N."/>
            <person name="Fan G."/>
            <person name="Xiao A."/>
            <person name="Zhang H."/>
            <person name="Xu X."/>
            <person name="Yang H."/>
            <person name="Solovyev V."/>
            <person name="Lee S.M."/>
            <person name="Liu X."/>
            <person name="Afonnikov D.A."/>
            <person name="Skryabin K.G."/>
        </authorList>
    </citation>
    <scope>NUCLEOTIDE SEQUENCE [LARGE SCALE GENOMIC DNA]</scope>
    <source>
        <strain evidence="3">AK-0245</strain>
        <tissue evidence="3">Whole organism</tissue>
    </source>
</reference>
<evidence type="ECO:0000313" key="4">
    <source>
        <dbReference type="Proteomes" id="UP000308267"/>
    </source>
</evidence>
<keyword evidence="2" id="KW-1133">Transmembrane helix</keyword>
<feature type="region of interest" description="Disordered" evidence="1">
    <location>
        <begin position="552"/>
        <end position="577"/>
    </location>
</feature>
<evidence type="ECO:0000256" key="1">
    <source>
        <dbReference type="SAM" id="MobiDB-lite"/>
    </source>
</evidence>
<keyword evidence="4" id="KW-1185">Reference proteome</keyword>
<feature type="compositionally biased region" description="Polar residues" evidence="1">
    <location>
        <begin position="662"/>
        <end position="676"/>
    </location>
</feature>
<feature type="compositionally biased region" description="Polar residues" evidence="1">
    <location>
        <begin position="557"/>
        <end position="573"/>
    </location>
</feature>
<feature type="compositionally biased region" description="Basic residues" evidence="1">
    <location>
        <begin position="770"/>
        <end position="787"/>
    </location>
</feature>
<dbReference type="Proteomes" id="UP000308267">
    <property type="component" value="Unassembled WGS sequence"/>
</dbReference>
<dbReference type="OrthoDB" id="6270252at2759"/>
<feature type="compositionally biased region" description="Polar residues" evidence="1">
    <location>
        <begin position="696"/>
        <end position="711"/>
    </location>
</feature>
<protein>
    <submittedName>
        <fullName evidence="3">Uncharacterized protein</fullName>
    </submittedName>
</protein>
<feature type="compositionally biased region" description="Basic and acidic residues" evidence="1">
    <location>
        <begin position="750"/>
        <end position="769"/>
    </location>
</feature>
<name>A0A4S2LDP4_OPIFE</name>
<keyword evidence="2" id="KW-0472">Membrane</keyword>
<feature type="region of interest" description="Disordered" evidence="1">
    <location>
        <begin position="750"/>
        <end position="804"/>
    </location>
</feature>
<dbReference type="AlphaFoldDB" id="A0A4S2LDP4"/>
<evidence type="ECO:0000313" key="3">
    <source>
        <dbReference type="EMBL" id="TGZ61605.1"/>
    </source>
</evidence>
<comment type="caution">
    <text evidence="3">The sequence shown here is derived from an EMBL/GenBank/DDBJ whole genome shotgun (WGS) entry which is preliminary data.</text>
</comment>
<accession>A0A4S2LDP4</accession>
<proteinExistence type="predicted"/>
<feature type="compositionally biased region" description="Low complexity" evidence="1">
    <location>
        <begin position="681"/>
        <end position="695"/>
    </location>
</feature>
<organism evidence="3 4">
    <name type="scientific">Opisthorchis felineus</name>
    <dbReference type="NCBI Taxonomy" id="147828"/>
    <lineage>
        <taxon>Eukaryota</taxon>
        <taxon>Metazoa</taxon>
        <taxon>Spiralia</taxon>
        <taxon>Lophotrochozoa</taxon>
        <taxon>Platyhelminthes</taxon>
        <taxon>Trematoda</taxon>
        <taxon>Digenea</taxon>
        <taxon>Opisthorchiida</taxon>
        <taxon>Opisthorchiata</taxon>
        <taxon>Opisthorchiidae</taxon>
        <taxon>Opisthorchis</taxon>
    </lineage>
</organism>